<protein>
    <submittedName>
        <fullName evidence="5">GntR family transcriptional regulator</fullName>
    </submittedName>
</protein>
<dbReference type="InterPro" id="IPR036388">
    <property type="entry name" value="WH-like_DNA-bd_sf"/>
</dbReference>
<name>A0ABV7KIV5_9HYPH</name>
<dbReference type="PANTHER" id="PTHR43537">
    <property type="entry name" value="TRANSCRIPTIONAL REGULATOR, GNTR FAMILY"/>
    <property type="match status" value="1"/>
</dbReference>
<dbReference type="SMART" id="SM00345">
    <property type="entry name" value="HTH_GNTR"/>
    <property type="match status" value="1"/>
</dbReference>
<dbReference type="PROSITE" id="PS50949">
    <property type="entry name" value="HTH_GNTR"/>
    <property type="match status" value="1"/>
</dbReference>
<evidence type="ECO:0000256" key="3">
    <source>
        <dbReference type="ARBA" id="ARBA00023163"/>
    </source>
</evidence>
<keyword evidence="6" id="KW-1185">Reference proteome</keyword>
<dbReference type="EMBL" id="JBHRTK010000034">
    <property type="protein sequence ID" value="MFC3209219.1"/>
    <property type="molecule type" value="Genomic_DNA"/>
</dbReference>
<accession>A0ABV7KIV5</accession>
<reference evidence="6" key="1">
    <citation type="journal article" date="2019" name="Int. J. Syst. Evol. Microbiol.">
        <title>The Global Catalogue of Microorganisms (GCM) 10K type strain sequencing project: providing services to taxonomists for standard genome sequencing and annotation.</title>
        <authorList>
            <consortium name="The Broad Institute Genomics Platform"/>
            <consortium name="The Broad Institute Genome Sequencing Center for Infectious Disease"/>
            <person name="Wu L."/>
            <person name="Ma J."/>
        </authorList>
    </citation>
    <scope>NUCLEOTIDE SEQUENCE [LARGE SCALE GENOMIC DNA]</scope>
    <source>
        <strain evidence="6">KCTC 52165</strain>
    </source>
</reference>
<dbReference type="Proteomes" id="UP001595583">
    <property type="component" value="Unassembled WGS sequence"/>
</dbReference>
<keyword evidence="3" id="KW-0804">Transcription</keyword>
<dbReference type="SUPFAM" id="SSF46785">
    <property type="entry name" value="Winged helix' DNA-binding domain"/>
    <property type="match status" value="1"/>
</dbReference>
<evidence type="ECO:0000256" key="1">
    <source>
        <dbReference type="ARBA" id="ARBA00023015"/>
    </source>
</evidence>
<dbReference type="SMART" id="SM00895">
    <property type="entry name" value="FCD"/>
    <property type="match status" value="1"/>
</dbReference>
<dbReference type="Pfam" id="PF00392">
    <property type="entry name" value="GntR"/>
    <property type="match status" value="1"/>
</dbReference>
<keyword evidence="2" id="KW-0238">DNA-binding</keyword>
<dbReference type="InterPro" id="IPR000524">
    <property type="entry name" value="Tscrpt_reg_HTH_GntR"/>
</dbReference>
<dbReference type="InterPro" id="IPR008920">
    <property type="entry name" value="TF_FadR/GntR_C"/>
</dbReference>
<keyword evidence="1" id="KW-0805">Transcription regulation</keyword>
<evidence type="ECO:0000313" key="6">
    <source>
        <dbReference type="Proteomes" id="UP001595583"/>
    </source>
</evidence>
<dbReference type="Gene3D" id="1.10.10.10">
    <property type="entry name" value="Winged helix-like DNA-binding domain superfamily/Winged helix DNA-binding domain"/>
    <property type="match status" value="1"/>
</dbReference>
<dbReference type="PANTHER" id="PTHR43537:SF53">
    <property type="entry name" value="HTH-TYPE TRANSCRIPTIONAL REPRESSOR NANR"/>
    <property type="match status" value="1"/>
</dbReference>
<dbReference type="RefSeq" id="WP_378225425.1">
    <property type="nucleotide sequence ID" value="NZ_JBHRTK010000034.1"/>
</dbReference>
<sequence length="243" mass="27080">MERPPLRFEKSRGRTEVEIRRRILQAIFEQRLPPGEKITEEQLATTFDVSRTVVRQAMARLAQDGILVKSPNIGSAIAAPSRKEARDILAVRRMVEPDIVRILANAPAREEVIARLNRHLALEDEARNSRNRGLQVRLSGEFHLLLAELAGNRILVRLMNQLQALTCLAILLYAGGDEACLPDEHSRIASAIAAGDRAAAEKEMLHHLHHVEKDMNLDRGPDTAGFTEAIEWLRGHSGHGVEG</sequence>
<dbReference type="InterPro" id="IPR011711">
    <property type="entry name" value="GntR_C"/>
</dbReference>
<dbReference type="CDD" id="cd07377">
    <property type="entry name" value="WHTH_GntR"/>
    <property type="match status" value="1"/>
</dbReference>
<gene>
    <name evidence="5" type="ORF">ACFOHJ_23645</name>
</gene>
<organism evidence="5 6">
    <name type="scientific">Aquamicrobium soli</name>
    <dbReference type="NCBI Taxonomy" id="1811518"/>
    <lineage>
        <taxon>Bacteria</taxon>
        <taxon>Pseudomonadati</taxon>
        <taxon>Pseudomonadota</taxon>
        <taxon>Alphaproteobacteria</taxon>
        <taxon>Hyphomicrobiales</taxon>
        <taxon>Phyllobacteriaceae</taxon>
        <taxon>Aquamicrobium</taxon>
    </lineage>
</organism>
<dbReference type="PRINTS" id="PR00035">
    <property type="entry name" value="HTHGNTR"/>
</dbReference>
<evidence type="ECO:0000313" key="5">
    <source>
        <dbReference type="EMBL" id="MFC3209219.1"/>
    </source>
</evidence>
<dbReference type="Pfam" id="PF07729">
    <property type="entry name" value="FCD"/>
    <property type="match status" value="1"/>
</dbReference>
<dbReference type="InterPro" id="IPR036390">
    <property type="entry name" value="WH_DNA-bd_sf"/>
</dbReference>
<dbReference type="Gene3D" id="1.20.120.530">
    <property type="entry name" value="GntR ligand-binding domain-like"/>
    <property type="match status" value="1"/>
</dbReference>
<proteinExistence type="predicted"/>
<comment type="caution">
    <text evidence="5">The sequence shown here is derived from an EMBL/GenBank/DDBJ whole genome shotgun (WGS) entry which is preliminary data.</text>
</comment>
<evidence type="ECO:0000259" key="4">
    <source>
        <dbReference type="PROSITE" id="PS50949"/>
    </source>
</evidence>
<evidence type="ECO:0000256" key="2">
    <source>
        <dbReference type="ARBA" id="ARBA00023125"/>
    </source>
</evidence>
<dbReference type="SUPFAM" id="SSF48008">
    <property type="entry name" value="GntR ligand-binding domain-like"/>
    <property type="match status" value="1"/>
</dbReference>
<feature type="domain" description="HTH gntR-type" evidence="4">
    <location>
        <begin position="13"/>
        <end position="80"/>
    </location>
</feature>